<evidence type="ECO:0000313" key="3">
    <source>
        <dbReference type="Proteomes" id="UP000822688"/>
    </source>
</evidence>
<evidence type="ECO:0000313" key="2">
    <source>
        <dbReference type="EMBL" id="KAG0578157.1"/>
    </source>
</evidence>
<reference evidence="2" key="1">
    <citation type="submission" date="2020-06" db="EMBL/GenBank/DDBJ databases">
        <title>WGS assembly of Ceratodon purpureus strain R40.</title>
        <authorList>
            <person name="Carey S.B."/>
            <person name="Jenkins J."/>
            <person name="Shu S."/>
            <person name="Lovell J.T."/>
            <person name="Sreedasyam A."/>
            <person name="Maumus F."/>
            <person name="Tiley G.P."/>
            <person name="Fernandez-Pozo N."/>
            <person name="Barry K."/>
            <person name="Chen C."/>
            <person name="Wang M."/>
            <person name="Lipzen A."/>
            <person name="Daum C."/>
            <person name="Saski C.A."/>
            <person name="Payton A.C."/>
            <person name="Mcbreen J.C."/>
            <person name="Conrad R.E."/>
            <person name="Kollar L.M."/>
            <person name="Olsson S."/>
            <person name="Huttunen S."/>
            <person name="Landis J.B."/>
            <person name="Wickett N.J."/>
            <person name="Johnson M.G."/>
            <person name="Rensing S.A."/>
            <person name="Grimwood J."/>
            <person name="Schmutz J."/>
            <person name="Mcdaniel S.F."/>
        </authorList>
    </citation>
    <scope>NUCLEOTIDE SEQUENCE</scope>
    <source>
        <strain evidence="2">R40</strain>
    </source>
</reference>
<sequence length="111" mass="12433">MIRRPFNGSGAALTAHSEANEACTSTPGHLRLRMPKERGVAREGANHVQRAPNLEKERASESARIDLPMLVARGERRAACDERRQIAQLSLARLQLYFRRCRCAALHCTLL</sequence>
<feature type="compositionally biased region" description="Basic and acidic residues" evidence="1">
    <location>
        <begin position="34"/>
        <end position="45"/>
    </location>
</feature>
<name>A0A8T0I503_CERPU</name>
<protein>
    <submittedName>
        <fullName evidence="2">Uncharacterized protein</fullName>
    </submittedName>
</protein>
<keyword evidence="3" id="KW-1185">Reference proteome</keyword>
<comment type="caution">
    <text evidence="2">The sequence shown here is derived from an EMBL/GenBank/DDBJ whole genome shotgun (WGS) entry which is preliminary data.</text>
</comment>
<dbReference type="EMBL" id="CM026424">
    <property type="protein sequence ID" value="KAG0578157.1"/>
    <property type="molecule type" value="Genomic_DNA"/>
</dbReference>
<proteinExistence type="predicted"/>
<organism evidence="2 3">
    <name type="scientific">Ceratodon purpureus</name>
    <name type="common">Fire moss</name>
    <name type="synonym">Dicranum purpureum</name>
    <dbReference type="NCBI Taxonomy" id="3225"/>
    <lineage>
        <taxon>Eukaryota</taxon>
        <taxon>Viridiplantae</taxon>
        <taxon>Streptophyta</taxon>
        <taxon>Embryophyta</taxon>
        <taxon>Bryophyta</taxon>
        <taxon>Bryophytina</taxon>
        <taxon>Bryopsida</taxon>
        <taxon>Dicranidae</taxon>
        <taxon>Pseudoditrichales</taxon>
        <taxon>Ditrichaceae</taxon>
        <taxon>Ceratodon</taxon>
    </lineage>
</organism>
<feature type="region of interest" description="Disordered" evidence="1">
    <location>
        <begin position="1"/>
        <end position="60"/>
    </location>
</feature>
<dbReference type="AlphaFoldDB" id="A0A8T0I503"/>
<gene>
    <name evidence="2" type="ORF">KC19_4G002500</name>
</gene>
<accession>A0A8T0I503</accession>
<evidence type="ECO:0000256" key="1">
    <source>
        <dbReference type="SAM" id="MobiDB-lite"/>
    </source>
</evidence>
<dbReference type="Proteomes" id="UP000822688">
    <property type="component" value="Chromosome 4"/>
</dbReference>